<name>A0A139BRM5_9PROT</name>
<comment type="caution">
    <text evidence="1">The sequence shown here is derived from an EMBL/GenBank/DDBJ whole genome shotgun (WGS) entry which is preliminary data.</text>
</comment>
<protein>
    <submittedName>
        <fullName evidence="1">Uncharacterized protein</fullName>
    </submittedName>
</protein>
<evidence type="ECO:0000313" key="1">
    <source>
        <dbReference type="EMBL" id="KXS31657.1"/>
    </source>
</evidence>
<dbReference type="Proteomes" id="UP000070578">
    <property type="component" value="Unassembled WGS sequence"/>
</dbReference>
<dbReference type="EMBL" id="LSLI01000063">
    <property type="protein sequence ID" value="KXS31657.1"/>
    <property type="molecule type" value="Genomic_DNA"/>
</dbReference>
<reference evidence="1 2" key="2">
    <citation type="submission" date="2016-03" db="EMBL/GenBank/DDBJ databases">
        <title>New uncultured bacterium of the family Gallionellaceae from acid mine drainage: description and reconstruction of genome based on metagenomic analysis of microbial community.</title>
        <authorList>
            <person name="Kadnikov V."/>
            <person name="Ivasenko D."/>
            <person name="Beletsky A."/>
            <person name="Mardanov A."/>
            <person name="Danilova E."/>
            <person name="Pimenov N."/>
            <person name="Karnachuk O."/>
            <person name="Ravin N."/>
        </authorList>
    </citation>
    <scope>NUCLEOTIDE SEQUENCE [LARGE SCALE GENOMIC DNA]</scope>
    <source>
        <strain evidence="1">ShG14-8</strain>
    </source>
</reference>
<sequence>MKNQLLTAAFFVEGLHDVKPGGYDAVIAAWGKGCIELVDALVSYVPLAIQLCNYGAIASDGQFPGVFDYEVSSPFGKWFGEYIVEHGGNEPSQKEAEAWLVKEVNTFFNLGQ</sequence>
<reference evidence="1 2" key="1">
    <citation type="submission" date="2016-02" db="EMBL/GenBank/DDBJ databases">
        <authorList>
            <person name="Wen L."/>
            <person name="He K."/>
            <person name="Yang H."/>
        </authorList>
    </citation>
    <scope>NUCLEOTIDE SEQUENCE [LARGE SCALE GENOMIC DNA]</scope>
    <source>
        <strain evidence="1">ShG14-8</strain>
    </source>
</reference>
<evidence type="ECO:0000313" key="2">
    <source>
        <dbReference type="Proteomes" id="UP000070578"/>
    </source>
</evidence>
<accession>A0A139BRM5</accession>
<organism evidence="1 2">
    <name type="scientific">Candidatus Gallionella acididurans</name>
    <dbReference type="NCBI Taxonomy" id="1796491"/>
    <lineage>
        <taxon>Bacteria</taxon>
        <taxon>Pseudomonadati</taxon>
        <taxon>Pseudomonadota</taxon>
        <taxon>Betaproteobacteria</taxon>
        <taxon>Nitrosomonadales</taxon>
        <taxon>Gallionellaceae</taxon>
        <taxon>Gallionella</taxon>
    </lineage>
</organism>
<gene>
    <name evidence="1" type="ORF">AWT59_2216</name>
</gene>
<proteinExistence type="predicted"/>
<dbReference type="AlphaFoldDB" id="A0A139BRM5"/>